<accession>A0ABY1AYG8</accession>
<comment type="similarity">
    <text evidence="2 4">Belongs to the bacterial solute-binding protein 3 family.</text>
</comment>
<dbReference type="PANTHER" id="PTHR35936:SF19">
    <property type="entry name" value="AMINO-ACID-BINDING PROTEIN YXEM-RELATED"/>
    <property type="match status" value="1"/>
</dbReference>
<comment type="caution">
    <text evidence="7">The sequence shown here is derived from an EMBL/GenBank/DDBJ whole genome shotgun (WGS) entry which is preliminary data.</text>
</comment>
<evidence type="ECO:0000259" key="6">
    <source>
        <dbReference type="SMART" id="SM00062"/>
    </source>
</evidence>
<gene>
    <name evidence="7" type="ORF">SAMN05216228_10823</name>
</gene>
<evidence type="ECO:0000313" key="8">
    <source>
        <dbReference type="Proteomes" id="UP000198939"/>
    </source>
</evidence>
<comment type="subcellular location">
    <subcellularLocation>
        <location evidence="1">Periplasm</location>
    </subcellularLocation>
</comment>
<feature type="chain" id="PRO_5047074869" evidence="5">
    <location>
        <begin position="28"/>
        <end position="278"/>
    </location>
</feature>
<dbReference type="InterPro" id="IPR001638">
    <property type="entry name" value="Solute-binding_3/MltF_N"/>
</dbReference>
<feature type="signal peptide" evidence="5">
    <location>
        <begin position="1"/>
        <end position="27"/>
    </location>
</feature>
<evidence type="ECO:0000256" key="3">
    <source>
        <dbReference type="ARBA" id="ARBA00022729"/>
    </source>
</evidence>
<dbReference type="SMART" id="SM00062">
    <property type="entry name" value="PBPb"/>
    <property type="match status" value="1"/>
</dbReference>
<dbReference type="Proteomes" id="UP000198939">
    <property type="component" value="Unassembled WGS sequence"/>
</dbReference>
<feature type="domain" description="Solute-binding protein family 3/N-terminal" evidence="6">
    <location>
        <begin position="39"/>
        <end position="273"/>
    </location>
</feature>
<proteinExistence type="inferred from homology"/>
<dbReference type="Pfam" id="PF00497">
    <property type="entry name" value="SBP_bac_3"/>
    <property type="match status" value="1"/>
</dbReference>
<evidence type="ECO:0000256" key="4">
    <source>
        <dbReference type="RuleBase" id="RU003744"/>
    </source>
</evidence>
<evidence type="ECO:0000256" key="1">
    <source>
        <dbReference type="ARBA" id="ARBA00004418"/>
    </source>
</evidence>
<evidence type="ECO:0000256" key="5">
    <source>
        <dbReference type="SAM" id="SignalP"/>
    </source>
</evidence>
<dbReference type="RefSeq" id="WP_093041828.1">
    <property type="nucleotide sequence ID" value="NZ_FOCV01000082.1"/>
</dbReference>
<dbReference type="Gene3D" id="3.40.190.10">
    <property type="entry name" value="Periplasmic binding protein-like II"/>
    <property type="match status" value="2"/>
</dbReference>
<dbReference type="PROSITE" id="PS01039">
    <property type="entry name" value="SBP_BACTERIAL_3"/>
    <property type="match status" value="1"/>
</dbReference>
<sequence length="278" mass="29803">MNKIMTAIAAATSFAAASVAFSLSAHAGEVLDRVLAKKKLTVATSVGWPPASFVNDKGELDGYDVEVAKGIAKYLGAEAQFVTPAWNIVTAGKWEGRWDITMGQMVPTKARAEKFDFPAVYFYYKTVAVVHKDSKAAKPSDLGGKVIGVTSGGSEESYANHTFEMLDGSPVKYEFTPGQVKTYEGSGPNPWDDLRLGEGVRLDGILTDEMLAGNQIKAGYPFKILEPALVVTPGAIADLHGDKEFSGKVSAAIKSMRDDGTLSKLSIKWYGVDHTAEK</sequence>
<keyword evidence="8" id="KW-1185">Reference proteome</keyword>
<dbReference type="PANTHER" id="PTHR35936">
    <property type="entry name" value="MEMBRANE-BOUND LYTIC MUREIN TRANSGLYCOSYLASE F"/>
    <property type="match status" value="1"/>
</dbReference>
<name>A0ABY1AYG8_9HYPH</name>
<dbReference type="SUPFAM" id="SSF53850">
    <property type="entry name" value="Periplasmic binding protein-like II"/>
    <property type="match status" value="1"/>
</dbReference>
<protein>
    <submittedName>
        <fullName evidence="7">Amino acid ABC transporter substrate-binding protein, PAAT family</fullName>
    </submittedName>
</protein>
<evidence type="ECO:0000313" key="7">
    <source>
        <dbReference type="EMBL" id="SEP31868.1"/>
    </source>
</evidence>
<reference evidence="7 8" key="1">
    <citation type="submission" date="2016-10" db="EMBL/GenBank/DDBJ databases">
        <authorList>
            <person name="Varghese N."/>
            <person name="Submissions S."/>
        </authorList>
    </citation>
    <scope>NUCLEOTIDE SEQUENCE [LARGE SCALE GENOMIC DNA]</scope>
    <source>
        <strain evidence="7 8">CGMCC 1.7071</strain>
    </source>
</reference>
<dbReference type="EMBL" id="FOCV01000082">
    <property type="protein sequence ID" value="SEP31868.1"/>
    <property type="molecule type" value="Genomic_DNA"/>
</dbReference>
<evidence type="ECO:0000256" key="2">
    <source>
        <dbReference type="ARBA" id="ARBA00010333"/>
    </source>
</evidence>
<keyword evidence="3 5" id="KW-0732">Signal</keyword>
<dbReference type="InterPro" id="IPR018313">
    <property type="entry name" value="SBP_3_CS"/>
</dbReference>
<organism evidence="7 8">
    <name type="scientific">Rhizobium tibeticum</name>
    <dbReference type="NCBI Taxonomy" id="501024"/>
    <lineage>
        <taxon>Bacteria</taxon>
        <taxon>Pseudomonadati</taxon>
        <taxon>Pseudomonadota</taxon>
        <taxon>Alphaproteobacteria</taxon>
        <taxon>Hyphomicrobiales</taxon>
        <taxon>Rhizobiaceae</taxon>
        <taxon>Rhizobium/Agrobacterium group</taxon>
        <taxon>Rhizobium</taxon>
    </lineage>
</organism>